<feature type="compositionally biased region" description="Basic and acidic residues" evidence="1">
    <location>
        <begin position="87"/>
        <end position="96"/>
    </location>
</feature>
<keyword evidence="3" id="KW-1185">Reference proteome</keyword>
<dbReference type="AlphaFoldDB" id="A0A9P6J4F8"/>
<protein>
    <submittedName>
        <fullName evidence="2">Uncharacterized protein</fullName>
    </submittedName>
</protein>
<name>A0A9P6J4F8_9FUNG</name>
<evidence type="ECO:0000256" key="1">
    <source>
        <dbReference type="SAM" id="MobiDB-lite"/>
    </source>
</evidence>
<feature type="compositionally biased region" description="Basic and acidic residues" evidence="1">
    <location>
        <begin position="1"/>
        <end position="16"/>
    </location>
</feature>
<gene>
    <name evidence="2" type="ORF">BGZ65_000857</name>
</gene>
<proteinExistence type="predicted"/>
<organism evidence="2 3">
    <name type="scientific">Modicella reniformis</name>
    <dbReference type="NCBI Taxonomy" id="1440133"/>
    <lineage>
        <taxon>Eukaryota</taxon>
        <taxon>Fungi</taxon>
        <taxon>Fungi incertae sedis</taxon>
        <taxon>Mucoromycota</taxon>
        <taxon>Mortierellomycotina</taxon>
        <taxon>Mortierellomycetes</taxon>
        <taxon>Mortierellales</taxon>
        <taxon>Mortierellaceae</taxon>
        <taxon>Modicella</taxon>
    </lineage>
</organism>
<feature type="compositionally biased region" description="Polar residues" evidence="1">
    <location>
        <begin position="20"/>
        <end position="35"/>
    </location>
</feature>
<evidence type="ECO:0000313" key="3">
    <source>
        <dbReference type="Proteomes" id="UP000749646"/>
    </source>
</evidence>
<comment type="caution">
    <text evidence="2">The sequence shown here is derived from an EMBL/GenBank/DDBJ whole genome shotgun (WGS) entry which is preliminary data.</text>
</comment>
<reference evidence="2" key="1">
    <citation type="journal article" date="2020" name="Fungal Divers.">
        <title>Resolving the Mortierellaceae phylogeny through synthesis of multi-gene phylogenetics and phylogenomics.</title>
        <authorList>
            <person name="Vandepol N."/>
            <person name="Liber J."/>
            <person name="Desiro A."/>
            <person name="Na H."/>
            <person name="Kennedy M."/>
            <person name="Barry K."/>
            <person name="Grigoriev I.V."/>
            <person name="Miller A.N."/>
            <person name="O'Donnell K."/>
            <person name="Stajich J.E."/>
            <person name="Bonito G."/>
        </authorList>
    </citation>
    <scope>NUCLEOTIDE SEQUENCE</scope>
    <source>
        <strain evidence="2">MES-2147</strain>
    </source>
</reference>
<evidence type="ECO:0000313" key="2">
    <source>
        <dbReference type="EMBL" id="KAF9959074.1"/>
    </source>
</evidence>
<dbReference type="Proteomes" id="UP000749646">
    <property type="component" value="Unassembled WGS sequence"/>
</dbReference>
<feature type="region of interest" description="Disordered" evidence="1">
    <location>
        <begin position="1"/>
        <end position="126"/>
    </location>
</feature>
<dbReference type="EMBL" id="JAAAHW010006527">
    <property type="protein sequence ID" value="KAF9959074.1"/>
    <property type="molecule type" value="Genomic_DNA"/>
</dbReference>
<accession>A0A9P6J4F8</accession>
<sequence>MAKQIFMERSETKTEESTSNGTVDHSMQELAQESAASRKAMVMDAVTNKGTIDTSRVASGESRVASGESSKPGKSKNTTKGHSTSTKPDDPVEPIKNRRQRANNSNDKGANKKHKNHNSGVAQSCL</sequence>
<feature type="compositionally biased region" description="Polar residues" evidence="1">
    <location>
        <begin position="48"/>
        <end position="57"/>
    </location>
</feature>